<sequence length="267" mass="30111">MTQFVYVVDSSFPEAWTGFSRKAFASLDGFIRLCLTSAVMLCLCIYFSLELAEWSTPRKMGKTEPVRVQFIPVLDSVSVPTKPNMSVRNSARNRITTDQWHCRFSGHCRVSLDTGECTGLFEIEATNGICQGCPLTTCPRSGFTEEKSIMKFAVVMIAGLPNRFLSLTTEPTNQLLSTSVMMLYSLVSFTKKYLCRCIDPKLYDLLIKSRDGNPCIKARLIKGVNNRAKITRGWAGFFPAANMKEREIYAFAFKRNYKRLGLTVHAL</sequence>
<evidence type="ECO:0000313" key="1">
    <source>
        <dbReference type="EnsemblPlants" id="EMT30363"/>
    </source>
</evidence>
<name>M8C8G4_AEGTA</name>
<dbReference type="AlphaFoldDB" id="M8C8G4"/>
<dbReference type="EnsemblPlants" id="EMT30363">
    <property type="protein sequence ID" value="EMT30363"/>
    <property type="gene ID" value="F775_24856"/>
</dbReference>
<proteinExistence type="predicted"/>
<protein>
    <submittedName>
        <fullName evidence="1">Uncharacterized protein</fullName>
    </submittedName>
</protein>
<organism evidence="1">
    <name type="scientific">Aegilops tauschii</name>
    <name type="common">Tausch's goatgrass</name>
    <name type="synonym">Aegilops squarrosa</name>
    <dbReference type="NCBI Taxonomy" id="37682"/>
    <lineage>
        <taxon>Eukaryota</taxon>
        <taxon>Viridiplantae</taxon>
        <taxon>Streptophyta</taxon>
        <taxon>Embryophyta</taxon>
        <taxon>Tracheophyta</taxon>
        <taxon>Spermatophyta</taxon>
        <taxon>Magnoliopsida</taxon>
        <taxon>Liliopsida</taxon>
        <taxon>Poales</taxon>
        <taxon>Poaceae</taxon>
        <taxon>BOP clade</taxon>
        <taxon>Pooideae</taxon>
        <taxon>Triticodae</taxon>
        <taxon>Triticeae</taxon>
        <taxon>Triticinae</taxon>
        <taxon>Aegilops</taxon>
    </lineage>
</organism>
<reference evidence="1" key="1">
    <citation type="submission" date="2015-06" db="UniProtKB">
        <authorList>
            <consortium name="EnsemblPlants"/>
        </authorList>
    </citation>
    <scope>IDENTIFICATION</scope>
</reference>
<accession>M8C8G4</accession>